<evidence type="ECO:0000256" key="5">
    <source>
        <dbReference type="ARBA" id="ARBA00023015"/>
    </source>
</evidence>
<keyword evidence="2 9" id="KW-0963">Cytoplasm</keyword>
<keyword evidence="6 9" id="KW-0238">DNA-binding</keyword>
<dbReference type="GO" id="GO:0000156">
    <property type="term" value="F:phosphorelay response regulator activity"/>
    <property type="evidence" value="ECO:0007669"/>
    <property type="project" value="TreeGrafter"/>
</dbReference>
<comment type="subcellular location">
    <subcellularLocation>
        <location evidence="1 9">Cytoplasm</location>
    </subcellularLocation>
</comment>
<dbReference type="InterPro" id="IPR024187">
    <property type="entry name" value="Sig_transdc_resp-reg_cit/mal"/>
</dbReference>
<feature type="coiled-coil region" evidence="11">
    <location>
        <begin position="110"/>
        <end position="137"/>
    </location>
</feature>
<dbReference type="Gene3D" id="1.10.10.10">
    <property type="entry name" value="Winged helix-like DNA-binding domain superfamily/Winged helix DNA-binding domain"/>
    <property type="match status" value="1"/>
</dbReference>
<dbReference type="PANTHER" id="PTHR45526:SF1">
    <property type="entry name" value="TRANSCRIPTIONAL REGULATORY PROTEIN DCUR-RELATED"/>
    <property type="match status" value="1"/>
</dbReference>
<evidence type="ECO:0000256" key="10">
    <source>
        <dbReference type="PROSITE-ProRule" id="PRU00169"/>
    </source>
</evidence>
<keyword evidence="11" id="KW-0175">Coiled coil</keyword>
<dbReference type="InterPro" id="IPR001789">
    <property type="entry name" value="Sig_transdc_resp-reg_receiver"/>
</dbReference>
<reference evidence="13" key="1">
    <citation type="submission" date="2020-10" db="EMBL/GenBank/DDBJ databases">
        <authorList>
            <person name="Kadnikov V."/>
            <person name="Beletsky A.V."/>
            <person name="Mardanov A.V."/>
            <person name="Karnachuk O.V."/>
            <person name="Ravin N.V."/>
        </authorList>
    </citation>
    <scope>NUCLEOTIDE SEQUENCE</scope>
    <source>
        <strain evidence="13">Bu02</strain>
    </source>
</reference>
<dbReference type="GO" id="GO:0005737">
    <property type="term" value="C:cytoplasm"/>
    <property type="evidence" value="ECO:0007669"/>
    <property type="project" value="UniProtKB-SubCell"/>
</dbReference>
<evidence type="ECO:0000256" key="9">
    <source>
        <dbReference type="PIRNR" id="PIRNR006171"/>
    </source>
</evidence>
<dbReference type="Gene3D" id="3.40.50.2300">
    <property type="match status" value="1"/>
</dbReference>
<feature type="domain" description="Response regulatory" evidence="12">
    <location>
        <begin position="5"/>
        <end position="121"/>
    </location>
</feature>
<proteinExistence type="predicted"/>
<dbReference type="Pfam" id="PF00072">
    <property type="entry name" value="Response_reg"/>
    <property type="match status" value="1"/>
</dbReference>
<dbReference type="EMBL" id="CP062796">
    <property type="protein sequence ID" value="QUL99679.1"/>
    <property type="molecule type" value="Genomic_DNA"/>
</dbReference>
<dbReference type="InterPro" id="IPR036388">
    <property type="entry name" value="WH-like_DNA-bd_sf"/>
</dbReference>
<evidence type="ECO:0000256" key="1">
    <source>
        <dbReference type="ARBA" id="ARBA00004496"/>
    </source>
</evidence>
<keyword evidence="4 9" id="KW-0902">Two-component regulatory system</keyword>
<evidence type="ECO:0000256" key="2">
    <source>
        <dbReference type="ARBA" id="ARBA00022490"/>
    </source>
</evidence>
<dbReference type="SUPFAM" id="SSF52172">
    <property type="entry name" value="CheY-like"/>
    <property type="match status" value="1"/>
</dbReference>
<evidence type="ECO:0000256" key="6">
    <source>
        <dbReference type="ARBA" id="ARBA00023125"/>
    </source>
</evidence>
<dbReference type="AlphaFoldDB" id="A0AAT9LF70"/>
<evidence type="ECO:0000256" key="8">
    <source>
        <dbReference type="ARBA" id="ARBA00023163"/>
    </source>
</evidence>
<dbReference type="SUPFAM" id="SSF46785">
    <property type="entry name" value="Winged helix' DNA-binding domain"/>
    <property type="match status" value="1"/>
</dbReference>
<keyword evidence="5 9" id="KW-0805">Transcription regulation</keyword>
<accession>A0AAT9LF70</accession>
<dbReference type="CDD" id="cd19925">
    <property type="entry name" value="REC_citrate_TCS"/>
    <property type="match status" value="1"/>
</dbReference>
<evidence type="ECO:0000256" key="4">
    <source>
        <dbReference type="ARBA" id="ARBA00023012"/>
    </source>
</evidence>
<evidence type="ECO:0000313" key="13">
    <source>
        <dbReference type="EMBL" id="QUL99679.1"/>
    </source>
</evidence>
<evidence type="ECO:0000256" key="11">
    <source>
        <dbReference type="SAM" id="Coils"/>
    </source>
</evidence>
<keyword evidence="3 10" id="KW-0597">Phosphoprotein</keyword>
<keyword evidence="7 9" id="KW-0010">Activator</keyword>
<organism evidence="13">
    <name type="scientific">Candidatus Fermentithermobacillus carboniphilus</name>
    <dbReference type="NCBI Taxonomy" id="3085328"/>
    <lineage>
        <taxon>Bacteria</taxon>
        <taxon>Bacillati</taxon>
        <taxon>Bacillota</taxon>
        <taxon>Candidatus Fermentithermobacillia</taxon>
        <taxon>Candidatus Fermentithermobacillales</taxon>
        <taxon>Candidatus Fermentithermobacillaceae</taxon>
        <taxon>Candidatus Fermentithermobacillus</taxon>
    </lineage>
</organism>
<gene>
    <name evidence="13" type="ORF">IMF26_08870</name>
</gene>
<dbReference type="GO" id="GO:0003700">
    <property type="term" value="F:DNA-binding transcription factor activity"/>
    <property type="evidence" value="ECO:0007669"/>
    <property type="project" value="InterPro"/>
</dbReference>
<protein>
    <recommendedName>
        <fullName evidence="9">Transcriptional regulatory protein</fullName>
    </recommendedName>
</protein>
<dbReference type="Pfam" id="PF20714">
    <property type="entry name" value="HTH_64"/>
    <property type="match status" value="1"/>
</dbReference>
<dbReference type="InterPro" id="IPR036390">
    <property type="entry name" value="WH_DNA-bd_sf"/>
</dbReference>
<evidence type="ECO:0000259" key="12">
    <source>
        <dbReference type="PROSITE" id="PS50110"/>
    </source>
</evidence>
<dbReference type="SMART" id="SM00448">
    <property type="entry name" value="REC"/>
    <property type="match status" value="1"/>
</dbReference>
<feature type="modified residue" description="4-aspartylphosphate" evidence="10">
    <location>
        <position position="56"/>
    </location>
</feature>
<name>A0AAT9LF70_9FIRM</name>
<dbReference type="PIRSF" id="PIRSF006171">
    <property type="entry name" value="RR_citrat_malat"/>
    <property type="match status" value="1"/>
</dbReference>
<sequence length="225" mass="25650">MDVIPVFIVEDDPMVLELHRRFVESVEGFKVVGSARDGESALREVERTKPELVILDVFMPEMDGLALLRRLREMTAPVDVIMVTAAQESTTVGEALRLGAVDYLIKPFRLERFREALERYRERQKRLQDESLSQEDVDRLWNTGGTARGRELPKGVQAYTLSRVRKVLKDHAGKSLSAEEMAELIGISRITARRYLEHLVATGLARLEPEYGSVGRPVNRYRWVG</sequence>
<evidence type="ECO:0000256" key="3">
    <source>
        <dbReference type="ARBA" id="ARBA00022553"/>
    </source>
</evidence>
<keyword evidence="8 9" id="KW-0804">Transcription</keyword>
<dbReference type="InterPro" id="IPR051271">
    <property type="entry name" value="2C-system_Tx_regulators"/>
</dbReference>
<dbReference type="InterPro" id="IPR048714">
    <property type="entry name" value="DpiA-like_HTH"/>
</dbReference>
<dbReference type="InterPro" id="IPR011006">
    <property type="entry name" value="CheY-like_superfamily"/>
</dbReference>
<evidence type="ECO:0000256" key="7">
    <source>
        <dbReference type="ARBA" id="ARBA00023159"/>
    </source>
</evidence>
<dbReference type="GO" id="GO:0003677">
    <property type="term" value="F:DNA binding"/>
    <property type="evidence" value="ECO:0007669"/>
    <property type="project" value="UniProtKB-KW"/>
</dbReference>
<dbReference type="PROSITE" id="PS50110">
    <property type="entry name" value="RESPONSE_REGULATORY"/>
    <property type="match status" value="1"/>
</dbReference>
<dbReference type="KEGG" id="fcz:IMF26_08870"/>
<reference evidence="13" key="2">
    <citation type="journal article" date="2023" name="Biology">
        <title>Prokaryotic Life Associated with Coal-Fire Gas Vents Revealed by Metagenomics.</title>
        <authorList>
            <person name="Kadnikov V.V."/>
            <person name="Mardanov A.V."/>
            <person name="Beletsky A.V."/>
            <person name="Karnachuk O.V."/>
            <person name="Ravin N.V."/>
        </authorList>
    </citation>
    <scope>NUCLEOTIDE SEQUENCE</scope>
    <source>
        <strain evidence="13">Bu02</strain>
    </source>
</reference>
<dbReference type="PANTHER" id="PTHR45526">
    <property type="entry name" value="TRANSCRIPTIONAL REGULATORY PROTEIN DPIA"/>
    <property type="match status" value="1"/>
</dbReference>